<gene>
    <name evidence="3" type="ORF">GCM10007907_27460</name>
</gene>
<sequence length="424" mass="43978">MSSELHTDIAIIGAGPAGMAAAIAACAQGAHVTLVDDNPRPGGQIWRGGPSQAPASASSTFRQLADSQARLLSGFRVAAIPAPGQLLLEDPHRAQVLRYGKLIIASGARERLLPFPGWTLPGVTGAGGLQALVKGGLDVRDQHIVLAGTGPLLLASAATLRAAGAQVLLIAEQAPWSQLARFGWALKAYPAKLAQAASLAWQLGGVPYHHASHVLAALGQTRLEGVQLQLGARTLTLPCDWLGVGYGLLPNTELLRALHCQISQGAAEVDALMQTSQAGIYAVGEATGIGGVDKALLEGRIAGLAATGAVAAAQALAPRRKRQLAFAALLDKHFALQPAITQLAQPDTLVCRCEDVSHASLQLFDSWREAKLQTRCGMGACQGRICGAACESLYGWQGSGDRPPLLPTRLGSLLEPTLAKANPT</sequence>
<evidence type="ECO:0000313" key="3">
    <source>
        <dbReference type="EMBL" id="GLR13956.1"/>
    </source>
</evidence>
<dbReference type="RefSeq" id="WP_284197053.1">
    <property type="nucleotide sequence ID" value="NZ_BSOG01000003.1"/>
</dbReference>
<evidence type="ECO:0000259" key="2">
    <source>
        <dbReference type="Pfam" id="PF07992"/>
    </source>
</evidence>
<keyword evidence="1" id="KW-0560">Oxidoreductase</keyword>
<accession>A0ABQ5YG35</accession>
<dbReference type="PRINTS" id="PR00411">
    <property type="entry name" value="PNDRDTASEI"/>
</dbReference>
<reference evidence="4" key="1">
    <citation type="journal article" date="2019" name="Int. J. Syst. Evol. Microbiol.">
        <title>The Global Catalogue of Microorganisms (GCM) 10K type strain sequencing project: providing services to taxonomists for standard genome sequencing and annotation.</title>
        <authorList>
            <consortium name="The Broad Institute Genomics Platform"/>
            <consortium name="The Broad Institute Genome Sequencing Center for Infectious Disease"/>
            <person name="Wu L."/>
            <person name="Ma J."/>
        </authorList>
    </citation>
    <scope>NUCLEOTIDE SEQUENCE [LARGE SCALE GENOMIC DNA]</scope>
    <source>
        <strain evidence="4">NBRC 110044</strain>
    </source>
</reference>
<dbReference type="Gene3D" id="3.50.50.60">
    <property type="entry name" value="FAD/NAD(P)-binding domain"/>
    <property type="match status" value="2"/>
</dbReference>
<dbReference type="SUPFAM" id="SSF51905">
    <property type="entry name" value="FAD/NAD(P)-binding domain"/>
    <property type="match status" value="1"/>
</dbReference>
<keyword evidence="4" id="KW-1185">Reference proteome</keyword>
<evidence type="ECO:0000256" key="1">
    <source>
        <dbReference type="ARBA" id="ARBA00023002"/>
    </source>
</evidence>
<organism evidence="3 4">
    <name type="scientific">Chitinimonas prasina</name>
    <dbReference type="NCBI Taxonomy" id="1434937"/>
    <lineage>
        <taxon>Bacteria</taxon>
        <taxon>Pseudomonadati</taxon>
        <taxon>Pseudomonadota</taxon>
        <taxon>Betaproteobacteria</taxon>
        <taxon>Neisseriales</taxon>
        <taxon>Chitinibacteraceae</taxon>
        <taxon>Chitinimonas</taxon>
    </lineage>
</organism>
<name>A0ABQ5YG35_9NEIS</name>
<protein>
    <submittedName>
        <fullName evidence="3">Oxidoreductase</fullName>
    </submittedName>
</protein>
<dbReference type="InterPro" id="IPR017224">
    <property type="entry name" value="Opine_Oxase_asu/HCN_bsu"/>
</dbReference>
<dbReference type="EMBL" id="BSOG01000003">
    <property type="protein sequence ID" value="GLR13956.1"/>
    <property type="molecule type" value="Genomic_DNA"/>
</dbReference>
<dbReference type="PRINTS" id="PR00368">
    <property type="entry name" value="FADPNR"/>
</dbReference>
<dbReference type="PIRSF" id="PIRSF037495">
    <property type="entry name" value="Opine_OX_OoxA/HcnB"/>
    <property type="match status" value="1"/>
</dbReference>
<proteinExistence type="predicted"/>
<evidence type="ECO:0000313" key="4">
    <source>
        <dbReference type="Proteomes" id="UP001156706"/>
    </source>
</evidence>
<dbReference type="PANTHER" id="PTHR42949:SF3">
    <property type="entry name" value="ANAEROBIC GLYCEROL-3-PHOSPHATE DEHYDROGENASE SUBUNIT B"/>
    <property type="match status" value="1"/>
</dbReference>
<dbReference type="InterPro" id="IPR051691">
    <property type="entry name" value="Metab_Enz_Cyan_OpOx_G3PDH"/>
</dbReference>
<dbReference type="InterPro" id="IPR041854">
    <property type="entry name" value="BFD-like_2Fe2S-bd_dom_sf"/>
</dbReference>
<dbReference type="Pfam" id="PF07992">
    <property type="entry name" value="Pyr_redox_2"/>
    <property type="match status" value="1"/>
</dbReference>
<dbReference type="InterPro" id="IPR023753">
    <property type="entry name" value="FAD/NAD-binding_dom"/>
</dbReference>
<dbReference type="PANTHER" id="PTHR42949">
    <property type="entry name" value="ANAEROBIC GLYCEROL-3-PHOSPHATE DEHYDROGENASE SUBUNIT B"/>
    <property type="match status" value="1"/>
</dbReference>
<dbReference type="Proteomes" id="UP001156706">
    <property type="component" value="Unassembled WGS sequence"/>
</dbReference>
<comment type="caution">
    <text evidence="3">The sequence shown here is derived from an EMBL/GenBank/DDBJ whole genome shotgun (WGS) entry which is preliminary data.</text>
</comment>
<feature type="domain" description="FAD/NAD(P)-binding" evidence="2">
    <location>
        <begin position="8"/>
        <end position="295"/>
    </location>
</feature>
<dbReference type="InterPro" id="IPR036188">
    <property type="entry name" value="FAD/NAD-bd_sf"/>
</dbReference>
<dbReference type="Gene3D" id="1.10.10.1100">
    <property type="entry name" value="BFD-like [2Fe-2S]-binding domain"/>
    <property type="match status" value="1"/>
</dbReference>